<evidence type="ECO:0000259" key="2">
    <source>
        <dbReference type="PROSITE" id="PS50110"/>
    </source>
</evidence>
<keyword evidence="3" id="KW-0238">DNA-binding</keyword>
<dbReference type="PROSITE" id="PS50110">
    <property type="entry name" value="RESPONSE_REGULATORY"/>
    <property type="match status" value="1"/>
</dbReference>
<dbReference type="Pfam" id="PF19355">
    <property type="entry name" value="DUF5932"/>
    <property type="match status" value="1"/>
</dbReference>
<dbReference type="AlphaFoldDB" id="A0A3M0G2H3"/>
<dbReference type="Proteomes" id="UP000281985">
    <property type="component" value="Unassembled WGS sequence"/>
</dbReference>
<dbReference type="InterPro" id="IPR001789">
    <property type="entry name" value="Sig_transdc_resp-reg_receiver"/>
</dbReference>
<dbReference type="EMBL" id="REFV01000007">
    <property type="protein sequence ID" value="RMB59150.1"/>
    <property type="molecule type" value="Genomic_DNA"/>
</dbReference>
<dbReference type="RefSeq" id="WP_121917318.1">
    <property type="nucleotide sequence ID" value="NZ_REFV01000007.1"/>
</dbReference>
<evidence type="ECO:0000313" key="3">
    <source>
        <dbReference type="EMBL" id="RMB59150.1"/>
    </source>
</evidence>
<organism evidence="3 4">
    <name type="scientific">Dokdonia sinensis</name>
    <dbReference type="NCBI Taxonomy" id="2479847"/>
    <lineage>
        <taxon>Bacteria</taxon>
        <taxon>Pseudomonadati</taxon>
        <taxon>Bacteroidota</taxon>
        <taxon>Flavobacteriia</taxon>
        <taxon>Flavobacteriales</taxon>
        <taxon>Flavobacteriaceae</taxon>
        <taxon>Dokdonia</taxon>
    </lineage>
</organism>
<evidence type="ECO:0000313" key="4">
    <source>
        <dbReference type="Proteomes" id="UP000281985"/>
    </source>
</evidence>
<keyword evidence="4" id="KW-1185">Reference proteome</keyword>
<name>A0A3M0G2H3_9FLAO</name>
<feature type="modified residue" description="4-aspartylphosphate" evidence="1">
    <location>
        <position position="59"/>
    </location>
</feature>
<dbReference type="GO" id="GO:0000160">
    <property type="term" value="P:phosphorelay signal transduction system"/>
    <property type="evidence" value="ECO:0007669"/>
    <property type="project" value="InterPro"/>
</dbReference>
<feature type="domain" description="Response regulatory" evidence="2">
    <location>
        <begin position="4"/>
        <end position="132"/>
    </location>
</feature>
<dbReference type="InterPro" id="IPR011006">
    <property type="entry name" value="CheY-like_superfamily"/>
</dbReference>
<dbReference type="OrthoDB" id="659223at2"/>
<keyword evidence="1" id="KW-0597">Phosphoprotein</keyword>
<protein>
    <submittedName>
        <fullName evidence="3">DNA-binding response regulator</fullName>
    </submittedName>
</protein>
<proteinExistence type="predicted"/>
<dbReference type="SUPFAM" id="SSF52172">
    <property type="entry name" value="CheY-like"/>
    <property type="match status" value="1"/>
</dbReference>
<accession>A0A3M0G2H3</accession>
<dbReference type="GO" id="GO:0003677">
    <property type="term" value="F:DNA binding"/>
    <property type="evidence" value="ECO:0007669"/>
    <property type="project" value="UniProtKB-KW"/>
</dbReference>
<gene>
    <name evidence="3" type="ORF">EAX61_08810</name>
</gene>
<sequence length="221" mass="24715">MFNKVLIADDLGSINDGVLGLLQKLGINDIVQVQYCDEAYLKIKEGLLKKAPFDLLISDLSFVADYRKQTFTSGDALATAIKKEHPELKVIIYSVEDRFQRIRHLYNEIRVDAYVGKGRTGLSDLQKAVQDVFIDKRFISPAISQALSPTQDLEITTYDIRLLKLLSLGHSHQSMSTQLEALNITPSGVSSIEKRINGLKMQFGAQNRVHLISLVKDLGLI</sequence>
<reference evidence="3 4" key="1">
    <citation type="submission" date="2018-10" db="EMBL/GenBank/DDBJ databases">
        <title>Dokdonia luteus sp. nov., isolated from sea water.</title>
        <authorList>
            <person name="Zhou L.Y."/>
            <person name="Du Z.J."/>
        </authorList>
    </citation>
    <scope>NUCLEOTIDE SEQUENCE [LARGE SCALE GENOMIC DNA]</scope>
    <source>
        <strain evidence="3 4">SH27</strain>
    </source>
</reference>
<evidence type="ECO:0000256" key="1">
    <source>
        <dbReference type="PROSITE-ProRule" id="PRU00169"/>
    </source>
</evidence>
<dbReference type="Gene3D" id="3.40.50.2300">
    <property type="match status" value="1"/>
</dbReference>
<comment type="caution">
    <text evidence="3">The sequence shown here is derived from an EMBL/GenBank/DDBJ whole genome shotgun (WGS) entry which is preliminary data.</text>
</comment>
<dbReference type="InterPro" id="IPR045976">
    <property type="entry name" value="DUF5932"/>
</dbReference>